<organism evidence="1">
    <name type="scientific">marine metagenome</name>
    <dbReference type="NCBI Taxonomy" id="408172"/>
    <lineage>
        <taxon>unclassified sequences</taxon>
        <taxon>metagenomes</taxon>
        <taxon>ecological metagenomes</taxon>
    </lineage>
</organism>
<feature type="non-terminal residue" evidence="1">
    <location>
        <position position="1"/>
    </location>
</feature>
<proteinExistence type="predicted"/>
<name>A0A382LU33_9ZZZZ</name>
<dbReference type="Gene3D" id="3.40.30.10">
    <property type="entry name" value="Glutaredoxin"/>
    <property type="match status" value="1"/>
</dbReference>
<gene>
    <name evidence="1" type="ORF">METZ01_LOCUS293002</name>
</gene>
<dbReference type="EMBL" id="UINC01089230">
    <property type="protein sequence ID" value="SVC40148.1"/>
    <property type="molecule type" value="Genomic_DNA"/>
</dbReference>
<dbReference type="SUPFAM" id="SSF52833">
    <property type="entry name" value="Thioredoxin-like"/>
    <property type="match status" value="1"/>
</dbReference>
<reference evidence="1" key="1">
    <citation type="submission" date="2018-05" db="EMBL/GenBank/DDBJ databases">
        <authorList>
            <person name="Lanie J.A."/>
            <person name="Ng W.-L."/>
            <person name="Kazmierczak K.M."/>
            <person name="Andrzejewski T.M."/>
            <person name="Davidsen T.M."/>
            <person name="Wayne K.J."/>
            <person name="Tettelin H."/>
            <person name="Glass J.I."/>
            <person name="Rusch D."/>
            <person name="Podicherti R."/>
            <person name="Tsui H.-C.T."/>
            <person name="Winkler M.E."/>
        </authorList>
    </citation>
    <scope>NUCLEOTIDE SEQUENCE</scope>
</reference>
<evidence type="ECO:0000313" key="1">
    <source>
        <dbReference type="EMBL" id="SVC40148.1"/>
    </source>
</evidence>
<sequence length="124" mass="14000">VADEQLEKVSAAFGLEKIDRHIFLCADQTEPECCAKEAGLESWAFLKTRLKELGLVGFEPKVYRTKANCLRVCTRGPIAVVYPEGAWYHSCTPEVLERIIREHIIKGQIVEEYCFAQNPLGQMG</sequence>
<dbReference type="CDD" id="cd02980">
    <property type="entry name" value="TRX_Fd_family"/>
    <property type="match status" value="1"/>
</dbReference>
<dbReference type="AlphaFoldDB" id="A0A382LU33"/>
<accession>A0A382LU33</accession>
<dbReference type="InterPro" id="IPR036249">
    <property type="entry name" value="Thioredoxin-like_sf"/>
</dbReference>
<evidence type="ECO:0008006" key="2">
    <source>
        <dbReference type="Google" id="ProtNLM"/>
    </source>
</evidence>
<protein>
    <recommendedName>
        <fullName evidence="2">Ferredoxin</fullName>
    </recommendedName>
</protein>